<evidence type="ECO:0000313" key="4">
    <source>
        <dbReference type="EMBL" id="KAF9620488.1"/>
    </source>
</evidence>
<protein>
    <recommendedName>
        <fullName evidence="3">Protein kinase domain-containing protein</fullName>
    </recommendedName>
</protein>
<feature type="domain" description="Protein kinase" evidence="3">
    <location>
        <begin position="1"/>
        <end position="113"/>
    </location>
</feature>
<evidence type="ECO:0000256" key="2">
    <source>
        <dbReference type="ARBA" id="ARBA00022840"/>
    </source>
</evidence>
<dbReference type="SUPFAM" id="SSF56112">
    <property type="entry name" value="Protein kinase-like (PK-like)"/>
    <property type="match status" value="1"/>
</dbReference>
<dbReference type="PROSITE" id="PS00109">
    <property type="entry name" value="PROTEIN_KINASE_TYR"/>
    <property type="match status" value="1"/>
</dbReference>
<dbReference type="AlphaFoldDB" id="A0A835IRT7"/>
<feature type="non-terminal residue" evidence="4">
    <location>
        <position position="1"/>
    </location>
</feature>
<dbReference type="Proteomes" id="UP000631114">
    <property type="component" value="Unassembled WGS sequence"/>
</dbReference>
<reference evidence="4 5" key="1">
    <citation type="submission" date="2020-10" db="EMBL/GenBank/DDBJ databases">
        <title>The Coptis chinensis genome and diversification of protoberbering-type alkaloids.</title>
        <authorList>
            <person name="Wang B."/>
            <person name="Shu S."/>
            <person name="Song C."/>
            <person name="Liu Y."/>
        </authorList>
    </citation>
    <scope>NUCLEOTIDE SEQUENCE [LARGE SCALE GENOMIC DNA]</scope>
    <source>
        <strain evidence="4">HL-2020</strain>
        <tissue evidence="4">Leaf</tissue>
    </source>
</reference>
<keyword evidence="1" id="KW-0547">Nucleotide-binding</keyword>
<gene>
    <name evidence="4" type="ORF">IFM89_013105</name>
</gene>
<dbReference type="InterPro" id="IPR008266">
    <property type="entry name" value="Tyr_kinase_AS"/>
</dbReference>
<keyword evidence="2" id="KW-0067">ATP-binding</keyword>
<evidence type="ECO:0000259" key="3">
    <source>
        <dbReference type="PROSITE" id="PS50011"/>
    </source>
</evidence>
<dbReference type="InterPro" id="IPR011009">
    <property type="entry name" value="Kinase-like_dom_sf"/>
</dbReference>
<name>A0A835IRT7_9MAGN</name>
<evidence type="ECO:0000313" key="5">
    <source>
        <dbReference type="Proteomes" id="UP000631114"/>
    </source>
</evidence>
<accession>A0A835IRT7</accession>
<dbReference type="InterPro" id="IPR000719">
    <property type="entry name" value="Prot_kinase_dom"/>
</dbReference>
<sequence>SSFIRFYFLWQYDVGGYGSISWPKVGLDLSTGVSYQMARFYAGRNWQRLEWAAQQKIAVGAARGLRYLHEECRVGCIVHRDMRPNNILITHDFEPLVWNSFIYIDLVGVHSCI</sequence>
<dbReference type="GO" id="GO:0004672">
    <property type="term" value="F:protein kinase activity"/>
    <property type="evidence" value="ECO:0007669"/>
    <property type="project" value="InterPro"/>
</dbReference>
<dbReference type="PANTHER" id="PTHR47989:SF14">
    <property type="entry name" value="INACTIVE PROTEIN KINASE SELMODRAFT_444075"/>
    <property type="match status" value="1"/>
</dbReference>
<dbReference type="Gene3D" id="1.10.510.10">
    <property type="entry name" value="Transferase(Phosphotransferase) domain 1"/>
    <property type="match status" value="1"/>
</dbReference>
<organism evidence="4 5">
    <name type="scientific">Coptis chinensis</name>
    <dbReference type="NCBI Taxonomy" id="261450"/>
    <lineage>
        <taxon>Eukaryota</taxon>
        <taxon>Viridiplantae</taxon>
        <taxon>Streptophyta</taxon>
        <taxon>Embryophyta</taxon>
        <taxon>Tracheophyta</taxon>
        <taxon>Spermatophyta</taxon>
        <taxon>Magnoliopsida</taxon>
        <taxon>Ranunculales</taxon>
        <taxon>Ranunculaceae</taxon>
        <taxon>Coptidoideae</taxon>
        <taxon>Coptis</taxon>
    </lineage>
</organism>
<dbReference type="OrthoDB" id="2015071at2759"/>
<dbReference type="PANTHER" id="PTHR47989">
    <property type="entry name" value="OS01G0750732 PROTEIN"/>
    <property type="match status" value="1"/>
</dbReference>
<dbReference type="GO" id="GO:0005524">
    <property type="term" value="F:ATP binding"/>
    <property type="evidence" value="ECO:0007669"/>
    <property type="project" value="UniProtKB-KW"/>
</dbReference>
<comment type="caution">
    <text evidence="4">The sequence shown here is derived from an EMBL/GenBank/DDBJ whole genome shotgun (WGS) entry which is preliminary data.</text>
</comment>
<keyword evidence="5" id="KW-1185">Reference proteome</keyword>
<evidence type="ECO:0000256" key="1">
    <source>
        <dbReference type="ARBA" id="ARBA00022741"/>
    </source>
</evidence>
<dbReference type="EMBL" id="JADFTS010000002">
    <property type="protein sequence ID" value="KAF9620488.1"/>
    <property type="molecule type" value="Genomic_DNA"/>
</dbReference>
<proteinExistence type="predicted"/>
<dbReference type="PROSITE" id="PS50011">
    <property type="entry name" value="PROTEIN_KINASE_DOM"/>
    <property type="match status" value="1"/>
</dbReference>